<dbReference type="InterPro" id="IPR053185">
    <property type="entry name" value="SET_domain_protein"/>
</dbReference>
<dbReference type="AlphaFoldDB" id="A0A6A7A9X7"/>
<accession>A0A6A7A9X7</accession>
<dbReference type="PROSITE" id="PS50280">
    <property type="entry name" value="SET"/>
    <property type="match status" value="1"/>
</dbReference>
<dbReference type="SMART" id="SM00317">
    <property type="entry name" value="SET"/>
    <property type="match status" value="1"/>
</dbReference>
<reference evidence="2" key="1">
    <citation type="journal article" date="2020" name="Stud. Mycol.">
        <title>101 Dothideomycetes genomes: a test case for predicting lifestyles and emergence of pathogens.</title>
        <authorList>
            <person name="Haridas S."/>
            <person name="Albert R."/>
            <person name="Binder M."/>
            <person name="Bloem J."/>
            <person name="Labutti K."/>
            <person name="Salamov A."/>
            <person name="Andreopoulos B."/>
            <person name="Baker S."/>
            <person name="Barry K."/>
            <person name="Bills G."/>
            <person name="Bluhm B."/>
            <person name="Cannon C."/>
            <person name="Castanera R."/>
            <person name="Culley D."/>
            <person name="Daum C."/>
            <person name="Ezra D."/>
            <person name="Gonzalez J."/>
            <person name="Henrissat B."/>
            <person name="Kuo A."/>
            <person name="Liang C."/>
            <person name="Lipzen A."/>
            <person name="Lutzoni F."/>
            <person name="Magnuson J."/>
            <person name="Mondo S."/>
            <person name="Nolan M."/>
            <person name="Ohm R."/>
            <person name="Pangilinan J."/>
            <person name="Park H.-J."/>
            <person name="Ramirez L."/>
            <person name="Alfaro M."/>
            <person name="Sun H."/>
            <person name="Tritt A."/>
            <person name="Yoshinaga Y."/>
            <person name="Zwiers L.-H."/>
            <person name="Turgeon B."/>
            <person name="Goodwin S."/>
            <person name="Spatafora J."/>
            <person name="Crous P."/>
            <person name="Grigoriev I."/>
        </authorList>
    </citation>
    <scope>NUCLEOTIDE SEQUENCE</scope>
    <source>
        <strain evidence="2">CBS 113818</strain>
    </source>
</reference>
<gene>
    <name evidence="2" type="ORF">CC86DRAFT_444523</name>
</gene>
<name>A0A6A7A9X7_9PLEO</name>
<dbReference type="PANTHER" id="PTHR47332">
    <property type="entry name" value="SET DOMAIN-CONTAINING PROTEIN 5"/>
    <property type="match status" value="1"/>
</dbReference>
<dbReference type="CDD" id="cd20071">
    <property type="entry name" value="SET_SMYD"/>
    <property type="match status" value="1"/>
</dbReference>
<dbReference type="InterPro" id="IPR001214">
    <property type="entry name" value="SET_dom"/>
</dbReference>
<dbReference type="InterPro" id="IPR046341">
    <property type="entry name" value="SET_dom_sf"/>
</dbReference>
<proteinExistence type="predicted"/>
<evidence type="ECO:0000259" key="1">
    <source>
        <dbReference type="PROSITE" id="PS50280"/>
    </source>
</evidence>
<dbReference type="OrthoDB" id="265717at2759"/>
<sequence length="402" mass="44381">MESWSMIGKGASAQLTLQPPHHQCAYAPQHILSDQTPLCLNEDSTSINQHFEHPTWSHRSFCIDKNGKEYCTHTTSHFRTNHGLSIISTPAAAEAISSAFPFTNSAQHVSEAHLVVRAIPGKGFGLTTSQRIPKGSPILLDAPRIIASAAFPAHVQHGQGALLFKRALERLPDADRQVVLSLDKSLGGSAIEDIMKTNAFACQLHDGGAEDAYMCLFPSVARINHACRPNAHARFIPHTLLMEVKALQDIPAGAEISISYGRVDLKFSERQKLYKEGWNFTCTCAMCTASDGVRKTSDTRRARFAQLSKMLDSVTGETYDAQQIVAWEQEVMEISGQEGLDVLLAPDYERLSYVYAGHGMRRDAKVWAEKARDSLREWKVVEGGPKLDLERVEELLESLGGE</sequence>
<dbReference type="Pfam" id="PF00856">
    <property type="entry name" value="SET"/>
    <property type="match status" value="1"/>
</dbReference>
<protein>
    <submittedName>
        <fullName evidence="2">SET domain-containing protein</fullName>
    </submittedName>
</protein>
<dbReference type="PANTHER" id="PTHR47332:SF6">
    <property type="entry name" value="SET DOMAIN-CONTAINING PROTEIN"/>
    <property type="match status" value="1"/>
</dbReference>
<feature type="domain" description="SET" evidence="1">
    <location>
        <begin position="112"/>
        <end position="261"/>
    </location>
</feature>
<organism evidence="2 3">
    <name type="scientific">Ophiobolus disseminans</name>
    <dbReference type="NCBI Taxonomy" id="1469910"/>
    <lineage>
        <taxon>Eukaryota</taxon>
        <taxon>Fungi</taxon>
        <taxon>Dikarya</taxon>
        <taxon>Ascomycota</taxon>
        <taxon>Pezizomycotina</taxon>
        <taxon>Dothideomycetes</taxon>
        <taxon>Pleosporomycetidae</taxon>
        <taxon>Pleosporales</taxon>
        <taxon>Pleosporineae</taxon>
        <taxon>Phaeosphaeriaceae</taxon>
        <taxon>Ophiobolus</taxon>
    </lineage>
</organism>
<dbReference type="Proteomes" id="UP000799424">
    <property type="component" value="Unassembled WGS sequence"/>
</dbReference>
<dbReference type="EMBL" id="MU006221">
    <property type="protein sequence ID" value="KAF2829467.1"/>
    <property type="molecule type" value="Genomic_DNA"/>
</dbReference>
<evidence type="ECO:0000313" key="2">
    <source>
        <dbReference type="EMBL" id="KAF2829467.1"/>
    </source>
</evidence>
<evidence type="ECO:0000313" key="3">
    <source>
        <dbReference type="Proteomes" id="UP000799424"/>
    </source>
</evidence>
<keyword evidence="3" id="KW-1185">Reference proteome</keyword>
<dbReference type="Gene3D" id="2.170.270.10">
    <property type="entry name" value="SET domain"/>
    <property type="match status" value="1"/>
</dbReference>
<dbReference type="SUPFAM" id="SSF82199">
    <property type="entry name" value="SET domain"/>
    <property type="match status" value="1"/>
</dbReference>